<dbReference type="AlphaFoldDB" id="A0A2G9H9W0"/>
<dbReference type="STRING" id="429701.A0A2G9H9W0"/>
<feature type="chain" id="PRO_5013782382" description="FAS1 domain-containing protein" evidence="11">
    <location>
        <begin position="23"/>
        <end position="266"/>
    </location>
</feature>
<evidence type="ECO:0000256" key="7">
    <source>
        <dbReference type="ARBA" id="ARBA00023136"/>
    </source>
</evidence>
<dbReference type="OrthoDB" id="286301at2759"/>
<evidence type="ECO:0000256" key="3">
    <source>
        <dbReference type="ARBA" id="ARBA00022475"/>
    </source>
</evidence>
<dbReference type="InterPro" id="IPR000782">
    <property type="entry name" value="FAS1_domain"/>
</dbReference>
<dbReference type="InterPro" id="IPR036378">
    <property type="entry name" value="FAS1_dom_sf"/>
</dbReference>
<keyword evidence="4" id="KW-0336">GPI-anchor</keyword>
<dbReference type="GO" id="GO:0098552">
    <property type="term" value="C:side of membrane"/>
    <property type="evidence" value="ECO:0007669"/>
    <property type="project" value="UniProtKB-KW"/>
</dbReference>
<dbReference type="GO" id="GO:0005886">
    <property type="term" value="C:plasma membrane"/>
    <property type="evidence" value="ECO:0007669"/>
    <property type="project" value="UniProtKB-SubCell"/>
</dbReference>
<sequence length="266" mass="27621">MKQFSPTFLLLLLFTYCSVAWAQAPAAAPAPPAVAPAPPAVVPAPPALVPAPPAAAPAPPGPTNVTAILEKASQFTTFIRLLQDTKVENQITTQLNDSNQGLTVFAPTDSAFSNLKGGTLNSFTAEQKVQLIQFHVLPTFYSPSQFQTASNPLGTQAGGSEGSFGMNVTTSGNQVNITTGVTNATVANTVYTDGQLAVYQVDHVLLPLNFFVTPAPAPAPSKHKKPARSPSGSDTSTPANTSGTTCLSKKLFQATACVMIVLAAFH</sequence>
<keyword evidence="8" id="KW-0325">Glycoprotein</keyword>
<evidence type="ECO:0000256" key="8">
    <source>
        <dbReference type="ARBA" id="ARBA00023180"/>
    </source>
</evidence>
<comment type="similarity">
    <text evidence="2">Belongs to the fasciclin-like AGP family.</text>
</comment>
<dbReference type="Proteomes" id="UP000231279">
    <property type="component" value="Unassembled WGS sequence"/>
</dbReference>
<dbReference type="FunFam" id="2.30.180.10:FF:000006">
    <property type="entry name" value="Fasciclin-like arabinogalactan protein 11"/>
    <property type="match status" value="1"/>
</dbReference>
<dbReference type="SMART" id="SM00554">
    <property type="entry name" value="FAS1"/>
    <property type="match status" value="1"/>
</dbReference>
<dbReference type="EMBL" id="NKXS01002312">
    <property type="protein sequence ID" value="PIN14305.1"/>
    <property type="molecule type" value="Genomic_DNA"/>
</dbReference>
<dbReference type="Gene3D" id="2.30.180.10">
    <property type="entry name" value="FAS1 domain"/>
    <property type="match status" value="1"/>
</dbReference>
<feature type="domain" description="FAS1" evidence="12">
    <location>
        <begin position="62"/>
        <end position="205"/>
    </location>
</feature>
<feature type="region of interest" description="Disordered" evidence="10">
    <location>
        <begin position="217"/>
        <end position="241"/>
    </location>
</feature>
<comment type="function">
    <text evidence="9">May be a cell surface adhesion protein.</text>
</comment>
<keyword evidence="4" id="KW-0449">Lipoprotein</keyword>
<evidence type="ECO:0000256" key="11">
    <source>
        <dbReference type="SAM" id="SignalP"/>
    </source>
</evidence>
<dbReference type="GO" id="GO:0009834">
    <property type="term" value="P:plant-type secondary cell wall biogenesis"/>
    <property type="evidence" value="ECO:0007669"/>
    <property type="project" value="TreeGrafter"/>
</dbReference>
<accession>A0A2G9H9W0</accession>
<dbReference type="Pfam" id="PF02469">
    <property type="entry name" value="Fasciclin"/>
    <property type="match status" value="1"/>
</dbReference>
<dbReference type="PANTHER" id="PTHR32077:SF65">
    <property type="entry name" value="FASCICLIN-LIKE ARABINOGALACTAN PROTEIN 11"/>
    <property type="match status" value="1"/>
</dbReference>
<gene>
    <name evidence="13" type="ORF">CDL12_13061</name>
</gene>
<dbReference type="InterPro" id="IPR045003">
    <property type="entry name" value="FLA_A"/>
</dbReference>
<keyword evidence="5 11" id="KW-0732">Signal</keyword>
<dbReference type="PROSITE" id="PS50213">
    <property type="entry name" value="FAS1"/>
    <property type="match status" value="1"/>
</dbReference>
<evidence type="ECO:0000256" key="4">
    <source>
        <dbReference type="ARBA" id="ARBA00022622"/>
    </source>
</evidence>
<evidence type="ECO:0000313" key="14">
    <source>
        <dbReference type="Proteomes" id="UP000231279"/>
    </source>
</evidence>
<keyword evidence="14" id="KW-1185">Reference proteome</keyword>
<dbReference type="SUPFAM" id="SSF82153">
    <property type="entry name" value="FAS1 domain"/>
    <property type="match status" value="1"/>
</dbReference>
<keyword evidence="3" id="KW-1003">Cell membrane</keyword>
<keyword evidence="7" id="KW-0472">Membrane</keyword>
<keyword evidence="6" id="KW-0654">Proteoglycan</keyword>
<evidence type="ECO:0000313" key="13">
    <source>
        <dbReference type="EMBL" id="PIN14305.1"/>
    </source>
</evidence>
<feature type="signal peptide" evidence="11">
    <location>
        <begin position="1"/>
        <end position="22"/>
    </location>
</feature>
<evidence type="ECO:0000256" key="10">
    <source>
        <dbReference type="SAM" id="MobiDB-lite"/>
    </source>
</evidence>
<feature type="compositionally biased region" description="Polar residues" evidence="10">
    <location>
        <begin position="232"/>
        <end position="241"/>
    </location>
</feature>
<dbReference type="PANTHER" id="PTHR32077">
    <property type="entry name" value="FASCICLIN-LIKE ARABINOGALACTAN PROTEIN"/>
    <property type="match status" value="1"/>
</dbReference>
<evidence type="ECO:0000256" key="5">
    <source>
        <dbReference type="ARBA" id="ARBA00022729"/>
    </source>
</evidence>
<evidence type="ECO:0000256" key="6">
    <source>
        <dbReference type="ARBA" id="ARBA00022974"/>
    </source>
</evidence>
<evidence type="ECO:0000256" key="9">
    <source>
        <dbReference type="ARBA" id="ARBA00024686"/>
    </source>
</evidence>
<name>A0A2G9H9W0_9LAMI</name>
<evidence type="ECO:0000259" key="12">
    <source>
        <dbReference type="PROSITE" id="PS50213"/>
    </source>
</evidence>
<protein>
    <recommendedName>
        <fullName evidence="12">FAS1 domain-containing protein</fullName>
    </recommendedName>
</protein>
<organism evidence="13 14">
    <name type="scientific">Handroanthus impetiginosus</name>
    <dbReference type="NCBI Taxonomy" id="429701"/>
    <lineage>
        <taxon>Eukaryota</taxon>
        <taxon>Viridiplantae</taxon>
        <taxon>Streptophyta</taxon>
        <taxon>Embryophyta</taxon>
        <taxon>Tracheophyta</taxon>
        <taxon>Spermatophyta</taxon>
        <taxon>Magnoliopsida</taxon>
        <taxon>eudicotyledons</taxon>
        <taxon>Gunneridae</taxon>
        <taxon>Pentapetalae</taxon>
        <taxon>asterids</taxon>
        <taxon>lamiids</taxon>
        <taxon>Lamiales</taxon>
        <taxon>Bignoniaceae</taxon>
        <taxon>Crescentiina</taxon>
        <taxon>Tabebuia alliance</taxon>
        <taxon>Handroanthus</taxon>
    </lineage>
</organism>
<evidence type="ECO:0000256" key="2">
    <source>
        <dbReference type="ARBA" id="ARBA00007843"/>
    </source>
</evidence>
<reference evidence="14" key="1">
    <citation type="journal article" date="2018" name="Gigascience">
        <title>Genome assembly of the Pink Ipe (Handroanthus impetiginosus, Bignoniaceae), a highly valued, ecologically keystone Neotropical timber forest tree.</title>
        <authorList>
            <person name="Silva-Junior O.B."/>
            <person name="Grattapaglia D."/>
            <person name="Novaes E."/>
            <person name="Collevatti R.G."/>
        </authorList>
    </citation>
    <scope>NUCLEOTIDE SEQUENCE [LARGE SCALE GENOMIC DNA]</scope>
    <source>
        <strain evidence="14">cv. UFG-1</strain>
    </source>
</reference>
<evidence type="ECO:0000256" key="1">
    <source>
        <dbReference type="ARBA" id="ARBA00004609"/>
    </source>
</evidence>
<comment type="caution">
    <text evidence="13">The sequence shown here is derived from an EMBL/GenBank/DDBJ whole genome shotgun (WGS) entry which is preliminary data.</text>
</comment>
<comment type="subcellular location">
    <subcellularLocation>
        <location evidence="1">Cell membrane</location>
        <topology evidence="1">Lipid-anchor</topology>
        <topology evidence="1">GPI-anchor</topology>
    </subcellularLocation>
</comment>
<proteinExistence type="inferred from homology"/>